<dbReference type="InParanoid" id="A0A212F221"/>
<dbReference type="eggNOG" id="KOG4294">
    <property type="taxonomic scope" value="Eukaryota"/>
</dbReference>
<reference evidence="1 2" key="1">
    <citation type="journal article" date="2011" name="Cell">
        <title>The monarch butterfly genome yields insights into long-distance migration.</title>
        <authorList>
            <person name="Zhan S."/>
            <person name="Merlin C."/>
            <person name="Boore J.L."/>
            <person name="Reppert S.M."/>
        </authorList>
    </citation>
    <scope>NUCLEOTIDE SEQUENCE [LARGE SCALE GENOMIC DNA]</scope>
    <source>
        <strain evidence="1">F-2</strain>
    </source>
</reference>
<protein>
    <submittedName>
        <fullName evidence="1">Uncharacterized protein</fullName>
    </submittedName>
</protein>
<dbReference type="GO" id="GO:0016020">
    <property type="term" value="C:membrane"/>
    <property type="evidence" value="ECO:0007669"/>
    <property type="project" value="UniProtKB-SubCell"/>
</dbReference>
<keyword evidence="2" id="KW-1185">Reference proteome</keyword>
<evidence type="ECO:0000313" key="1">
    <source>
        <dbReference type="EMBL" id="OWR47782.1"/>
    </source>
</evidence>
<evidence type="ECO:0000313" key="2">
    <source>
        <dbReference type="Proteomes" id="UP000007151"/>
    </source>
</evidence>
<gene>
    <name evidence="1" type="ORF">KGM_212780</name>
</gene>
<name>A0A212F221_DANPL</name>
<accession>A0A212F221</accession>
<dbReference type="AlphaFoldDB" id="A0A212F221"/>
<dbReference type="InterPro" id="IPR019321">
    <property type="entry name" value="Nucleoporin_Nup88"/>
</dbReference>
<dbReference type="GO" id="GO:0005272">
    <property type="term" value="F:sodium channel activity"/>
    <property type="evidence" value="ECO:0007669"/>
    <property type="project" value="UniProtKB-KW"/>
</dbReference>
<sequence length="257" mass="29240">MDFQLFETKLAKHKIFQDMKESLKNNFDNKLRNLLELKDDVLFAWNSVENCLYSVNLKRLEEDQEETPYQVMEDSNIKVSNGEKIKAIWTPVMTELGVCHTLNSVATADIAIFKSNASNTKDNPMTCQADTNGCFLYLECASQIDYYLHSPYDVVDYTEAHTTTSPPLIAHVDVTTTEIGVGPGVRALLPRRRQCLFTDEPTTASRQYCERSVSPVSLSTYSAVSLMALRIIPEHHRSFHKALSPDDFHLSLKARRR</sequence>
<proteinExistence type="predicted"/>
<dbReference type="STRING" id="278856.A0A212F221"/>
<dbReference type="Pfam" id="PF10168">
    <property type="entry name" value="Nup88"/>
    <property type="match status" value="1"/>
</dbReference>
<organism evidence="1 2">
    <name type="scientific">Danaus plexippus plexippus</name>
    <dbReference type="NCBI Taxonomy" id="278856"/>
    <lineage>
        <taxon>Eukaryota</taxon>
        <taxon>Metazoa</taxon>
        <taxon>Ecdysozoa</taxon>
        <taxon>Arthropoda</taxon>
        <taxon>Hexapoda</taxon>
        <taxon>Insecta</taxon>
        <taxon>Pterygota</taxon>
        <taxon>Neoptera</taxon>
        <taxon>Endopterygota</taxon>
        <taxon>Lepidoptera</taxon>
        <taxon>Glossata</taxon>
        <taxon>Ditrysia</taxon>
        <taxon>Papilionoidea</taxon>
        <taxon>Nymphalidae</taxon>
        <taxon>Danainae</taxon>
        <taxon>Danaini</taxon>
        <taxon>Danaina</taxon>
        <taxon>Danaus</taxon>
        <taxon>Danaus</taxon>
    </lineage>
</organism>
<dbReference type="KEGG" id="dpl:KGM_212780"/>
<dbReference type="EMBL" id="AGBW02010784">
    <property type="protein sequence ID" value="OWR47782.1"/>
    <property type="molecule type" value="Genomic_DNA"/>
</dbReference>
<comment type="caution">
    <text evidence="1">The sequence shown here is derived from an EMBL/GenBank/DDBJ whole genome shotgun (WGS) entry which is preliminary data.</text>
</comment>
<dbReference type="Proteomes" id="UP000007151">
    <property type="component" value="Unassembled WGS sequence"/>
</dbReference>